<dbReference type="Pfam" id="PF06032">
    <property type="entry name" value="S-Me-THD_N"/>
    <property type="match status" value="1"/>
</dbReference>
<evidence type="ECO:0000259" key="1">
    <source>
        <dbReference type="Pfam" id="PF06032"/>
    </source>
</evidence>
<dbReference type="InterPro" id="IPR024071">
    <property type="entry name" value="S-Me-THD_C_sf"/>
</dbReference>
<dbReference type="EMBL" id="JBHUFV010000003">
    <property type="protein sequence ID" value="MFD1930219.1"/>
    <property type="molecule type" value="Genomic_DNA"/>
</dbReference>
<evidence type="ECO:0000313" key="4">
    <source>
        <dbReference type="Proteomes" id="UP001597368"/>
    </source>
</evidence>
<organism evidence="3 4">
    <name type="scientific">Nonomuraea mangrovi</name>
    <dbReference type="NCBI Taxonomy" id="2316207"/>
    <lineage>
        <taxon>Bacteria</taxon>
        <taxon>Bacillati</taxon>
        <taxon>Actinomycetota</taxon>
        <taxon>Actinomycetes</taxon>
        <taxon>Streptosporangiales</taxon>
        <taxon>Streptosporangiaceae</taxon>
        <taxon>Nonomuraea</taxon>
    </lineage>
</organism>
<keyword evidence="4" id="KW-1185">Reference proteome</keyword>
<accession>A0ABW4SM43</accession>
<sequence length="340" mass="35534">MIEEQDVAALERGCVLLGSGGGGRTATAARLLRVKLRAAPVPLVAVSELPPGAMVVPVGLAGATGMLEEKPPSGTEMVAAIAAVARWSGSEVDAIMSIEAAGINGLMVFACERPVVDADLMGRAFPRLGQSSTSRKGVQAGPYALVDAAGRTTIMDSFDPEAGERLMRGALRACGGWAAFAHWPIRAADLPEQAVVGSLSRALALGRTMLALPERAPRAPALGGRLHGAGRVVEVVRSAGGDGRVTILDDGGAVLRVEMENEYQVVFADGVPVATTPDVICLLEARTGRPLACDEVRQGPRVEVLQLPGPSFWRRPDRLPQVWPAAFGIDVPPRLIDGRP</sequence>
<evidence type="ECO:0000313" key="3">
    <source>
        <dbReference type="EMBL" id="MFD1930219.1"/>
    </source>
</evidence>
<comment type="caution">
    <text evidence="3">The sequence shown here is derived from an EMBL/GenBank/DDBJ whole genome shotgun (WGS) entry which is preliminary data.</text>
</comment>
<feature type="domain" description="S-Me-THD N-terminal" evidence="1">
    <location>
        <begin position="5"/>
        <end position="156"/>
    </location>
</feature>
<protein>
    <submittedName>
        <fullName evidence="3">DUF917 domain-containing protein</fullName>
    </submittedName>
</protein>
<dbReference type="RefSeq" id="WP_379568419.1">
    <property type="nucleotide sequence ID" value="NZ_JBHUFV010000003.1"/>
</dbReference>
<name>A0ABW4SM43_9ACTN</name>
<feature type="domain" description="S-Me-THD-like C-terminal" evidence="2">
    <location>
        <begin position="162"/>
        <end position="332"/>
    </location>
</feature>
<dbReference type="SUPFAM" id="SSF160991">
    <property type="entry name" value="CV3147-like"/>
    <property type="match status" value="1"/>
</dbReference>
<gene>
    <name evidence="3" type="ORF">ACFSKW_01890</name>
</gene>
<dbReference type="InterPro" id="IPR048350">
    <property type="entry name" value="S-Me-THD-like_C"/>
</dbReference>
<reference evidence="4" key="1">
    <citation type="journal article" date="2019" name="Int. J. Syst. Evol. Microbiol.">
        <title>The Global Catalogue of Microorganisms (GCM) 10K type strain sequencing project: providing services to taxonomists for standard genome sequencing and annotation.</title>
        <authorList>
            <consortium name="The Broad Institute Genomics Platform"/>
            <consortium name="The Broad Institute Genome Sequencing Center for Infectious Disease"/>
            <person name="Wu L."/>
            <person name="Ma J."/>
        </authorList>
    </citation>
    <scope>NUCLEOTIDE SEQUENCE [LARGE SCALE GENOMIC DNA]</scope>
    <source>
        <strain evidence="4">ICMP 6774ER</strain>
    </source>
</reference>
<proteinExistence type="predicted"/>
<dbReference type="Gene3D" id="3.40.1610.10">
    <property type="entry name" value="CV3147-like domain"/>
    <property type="match status" value="1"/>
</dbReference>
<evidence type="ECO:0000259" key="2">
    <source>
        <dbReference type="Pfam" id="PF20906"/>
    </source>
</evidence>
<dbReference type="InterPro" id="IPR010318">
    <property type="entry name" value="S-Me-THD_N"/>
</dbReference>
<dbReference type="Proteomes" id="UP001597368">
    <property type="component" value="Unassembled WGS sequence"/>
</dbReference>
<dbReference type="Pfam" id="PF20906">
    <property type="entry name" value="S-Me-THD_C"/>
    <property type="match status" value="1"/>
</dbReference>
<dbReference type="InterPro" id="IPR027479">
    <property type="entry name" value="S-Me-THD_N_sf"/>
</dbReference>
<dbReference type="Gene3D" id="2.40.390.10">
    <property type="entry name" value="CV3147-like"/>
    <property type="match status" value="1"/>
</dbReference>